<reference evidence="1 2" key="1">
    <citation type="submission" date="2020-12" db="EMBL/GenBank/DDBJ databases">
        <title>Genome assembly for a thermostable protease producing Bacillus cereus MAKP1 strain isolated from chicken gut.</title>
        <authorList>
            <person name="Malaviya A."/>
        </authorList>
    </citation>
    <scope>NUCLEOTIDE SEQUENCE [LARGE SCALE GENOMIC DNA]</scope>
    <source>
        <strain evidence="1 2">MAKP1</strain>
    </source>
</reference>
<comment type="caution">
    <text evidence="1">The sequence shown here is derived from an EMBL/GenBank/DDBJ whole genome shotgun (WGS) entry which is preliminary data.</text>
</comment>
<gene>
    <name evidence="1" type="ORF">JCR31_28210</name>
</gene>
<sequence>MQLLYSLEEVIISLDLSTQKAISLIRLGVNKDEAFSDAMKLMDDAKAIVAEIKDGFVLAMANEKIFEATASFESKMIQI</sequence>
<proteinExistence type="predicted"/>
<organism evidence="1 2">
    <name type="scientific">Bacillus cereus</name>
    <dbReference type="NCBI Taxonomy" id="1396"/>
    <lineage>
        <taxon>Bacteria</taxon>
        <taxon>Bacillati</taxon>
        <taxon>Bacillota</taxon>
        <taxon>Bacilli</taxon>
        <taxon>Bacillales</taxon>
        <taxon>Bacillaceae</taxon>
        <taxon>Bacillus</taxon>
        <taxon>Bacillus cereus group</taxon>
    </lineage>
</organism>
<dbReference type="Proteomes" id="UP000613452">
    <property type="component" value="Unassembled WGS sequence"/>
</dbReference>
<dbReference type="EMBL" id="JAEFBZ010000007">
    <property type="protein sequence ID" value="MBK1611729.1"/>
    <property type="molecule type" value="Genomic_DNA"/>
</dbReference>
<name>A0ABD4LMV2_BACCE</name>
<accession>A0ABD4LMV2</accession>
<protein>
    <submittedName>
        <fullName evidence="1">Uncharacterized protein</fullName>
    </submittedName>
</protein>
<evidence type="ECO:0000313" key="2">
    <source>
        <dbReference type="Proteomes" id="UP000613452"/>
    </source>
</evidence>
<dbReference type="AlphaFoldDB" id="A0ABD4LMV2"/>
<evidence type="ECO:0000313" key="1">
    <source>
        <dbReference type="EMBL" id="MBK1611729.1"/>
    </source>
</evidence>